<dbReference type="InterPro" id="IPR000626">
    <property type="entry name" value="Ubiquitin-like_dom"/>
</dbReference>
<dbReference type="InterPro" id="IPR040352">
    <property type="entry name" value="TMUB1/2"/>
</dbReference>
<dbReference type="OrthoDB" id="161999at2759"/>
<feature type="transmembrane region" description="Helical" evidence="2">
    <location>
        <begin position="263"/>
        <end position="281"/>
    </location>
</feature>
<dbReference type="CDD" id="cd17057">
    <property type="entry name" value="Ubl_TMUB1_like"/>
    <property type="match status" value="1"/>
</dbReference>
<feature type="region of interest" description="Disordered" evidence="1">
    <location>
        <begin position="216"/>
        <end position="254"/>
    </location>
</feature>
<dbReference type="PhylomeDB" id="E9H8M8"/>
<dbReference type="AlphaFoldDB" id="E9H8M8"/>
<dbReference type="Pfam" id="PF00240">
    <property type="entry name" value="ubiquitin"/>
    <property type="match status" value="1"/>
</dbReference>
<dbReference type="eggNOG" id="ENOG502QU8U">
    <property type="taxonomic scope" value="Eukaryota"/>
</dbReference>
<dbReference type="InterPro" id="IPR029071">
    <property type="entry name" value="Ubiquitin-like_domsf"/>
</dbReference>
<feature type="region of interest" description="Disordered" evidence="1">
    <location>
        <begin position="74"/>
        <end position="133"/>
    </location>
</feature>
<dbReference type="InParanoid" id="E9H8M8"/>
<dbReference type="EMBL" id="GL732605">
    <property type="protein sequence ID" value="EFX71847.1"/>
    <property type="molecule type" value="Genomic_DNA"/>
</dbReference>
<accession>E9H8M8</accession>
<gene>
    <name evidence="4" type="ORF">DAPPUDRAFT_308644</name>
</gene>
<dbReference type="Proteomes" id="UP000000305">
    <property type="component" value="Unassembled WGS sequence"/>
</dbReference>
<evidence type="ECO:0000256" key="1">
    <source>
        <dbReference type="SAM" id="MobiDB-lite"/>
    </source>
</evidence>
<feature type="transmembrane region" description="Helical" evidence="2">
    <location>
        <begin position="12"/>
        <end position="30"/>
    </location>
</feature>
<dbReference type="PANTHER" id="PTHR14557">
    <property type="entry name" value="PROTEIN C7ORF21"/>
    <property type="match status" value="1"/>
</dbReference>
<feature type="compositionally biased region" description="Polar residues" evidence="1">
    <location>
        <begin position="88"/>
        <end position="108"/>
    </location>
</feature>
<keyword evidence="5" id="KW-1185">Reference proteome</keyword>
<evidence type="ECO:0000313" key="4">
    <source>
        <dbReference type="EMBL" id="EFX71847.1"/>
    </source>
</evidence>
<feature type="compositionally biased region" description="Basic and acidic residues" evidence="1">
    <location>
        <begin position="120"/>
        <end position="133"/>
    </location>
</feature>
<keyword evidence="2" id="KW-0812">Transmembrane</keyword>
<organism evidence="4 5">
    <name type="scientific">Daphnia pulex</name>
    <name type="common">Water flea</name>
    <dbReference type="NCBI Taxonomy" id="6669"/>
    <lineage>
        <taxon>Eukaryota</taxon>
        <taxon>Metazoa</taxon>
        <taxon>Ecdysozoa</taxon>
        <taxon>Arthropoda</taxon>
        <taxon>Crustacea</taxon>
        <taxon>Branchiopoda</taxon>
        <taxon>Diplostraca</taxon>
        <taxon>Cladocera</taxon>
        <taxon>Anomopoda</taxon>
        <taxon>Daphniidae</taxon>
        <taxon>Daphnia</taxon>
    </lineage>
</organism>
<sequence length="319" mass="34629">MSLIEGMGDEVPIFFVLAAIVIVAFMVLAWKSTDVPELSLPSPVLTFTLTQREIPAASGLAVNEDRPRLTPEENVLNQDIPSPPNPDLISSHQATTMGSDTQPANGDSETVAEATSEAVSEDKSSELRERQTDASRSEAAIISVKLKYMNDTHRVVESLINSTIGDFKRTHFKKELNENKVVKLIFNGQVLSDESSLLSQLGLDNNSVVHCLIHQPRSSDTTPSSPPHTSNLPRPIHHQQQTTEDSIPRQPGQQSAAEAGIDIGGLLVPLFGVILGLVWYCRFAYASYFTAAATTGLVGLSGLCIFSVLIIWYPEPEAP</sequence>
<dbReference type="SUPFAM" id="SSF54236">
    <property type="entry name" value="Ubiquitin-like"/>
    <property type="match status" value="1"/>
</dbReference>
<keyword evidence="2" id="KW-1133">Transmembrane helix</keyword>
<evidence type="ECO:0000256" key="2">
    <source>
        <dbReference type="SAM" id="Phobius"/>
    </source>
</evidence>
<dbReference type="PANTHER" id="PTHR14557:SF5">
    <property type="entry name" value="UBIQUITIN-LIKE DOMAIN-CONTAINING PROTEIN"/>
    <property type="match status" value="1"/>
</dbReference>
<dbReference type="SMART" id="SM00213">
    <property type="entry name" value="UBQ"/>
    <property type="match status" value="1"/>
</dbReference>
<feature type="compositionally biased region" description="Polar residues" evidence="1">
    <location>
        <begin position="238"/>
        <end position="254"/>
    </location>
</feature>
<dbReference type="HOGENOM" id="CLU_053940_0_0_1"/>
<evidence type="ECO:0000313" key="5">
    <source>
        <dbReference type="Proteomes" id="UP000000305"/>
    </source>
</evidence>
<feature type="compositionally biased region" description="Low complexity" evidence="1">
    <location>
        <begin position="216"/>
        <end position="233"/>
    </location>
</feature>
<reference evidence="4 5" key="1">
    <citation type="journal article" date="2011" name="Science">
        <title>The ecoresponsive genome of Daphnia pulex.</title>
        <authorList>
            <person name="Colbourne J.K."/>
            <person name="Pfrender M.E."/>
            <person name="Gilbert D."/>
            <person name="Thomas W.K."/>
            <person name="Tucker A."/>
            <person name="Oakley T.H."/>
            <person name="Tokishita S."/>
            <person name="Aerts A."/>
            <person name="Arnold G.J."/>
            <person name="Basu M.K."/>
            <person name="Bauer D.J."/>
            <person name="Caceres C.E."/>
            <person name="Carmel L."/>
            <person name="Casola C."/>
            <person name="Choi J.H."/>
            <person name="Detter J.C."/>
            <person name="Dong Q."/>
            <person name="Dusheyko S."/>
            <person name="Eads B.D."/>
            <person name="Frohlich T."/>
            <person name="Geiler-Samerotte K.A."/>
            <person name="Gerlach D."/>
            <person name="Hatcher P."/>
            <person name="Jogdeo S."/>
            <person name="Krijgsveld J."/>
            <person name="Kriventseva E.V."/>
            <person name="Kultz D."/>
            <person name="Laforsch C."/>
            <person name="Lindquist E."/>
            <person name="Lopez J."/>
            <person name="Manak J.R."/>
            <person name="Muller J."/>
            <person name="Pangilinan J."/>
            <person name="Patwardhan R.P."/>
            <person name="Pitluck S."/>
            <person name="Pritham E.J."/>
            <person name="Rechtsteiner A."/>
            <person name="Rho M."/>
            <person name="Rogozin I.B."/>
            <person name="Sakarya O."/>
            <person name="Salamov A."/>
            <person name="Schaack S."/>
            <person name="Shapiro H."/>
            <person name="Shiga Y."/>
            <person name="Skalitzky C."/>
            <person name="Smith Z."/>
            <person name="Souvorov A."/>
            <person name="Sung W."/>
            <person name="Tang Z."/>
            <person name="Tsuchiya D."/>
            <person name="Tu H."/>
            <person name="Vos H."/>
            <person name="Wang M."/>
            <person name="Wolf Y.I."/>
            <person name="Yamagata H."/>
            <person name="Yamada T."/>
            <person name="Ye Y."/>
            <person name="Shaw J.R."/>
            <person name="Andrews J."/>
            <person name="Crease T.J."/>
            <person name="Tang H."/>
            <person name="Lucas S.M."/>
            <person name="Robertson H.M."/>
            <person name="Bork P."/>
            <person name="Koonin E.V."/>
            <person name="Zdobnov E.M."/>
            <person name="Grigoriev I.V."/>
            <person name="Lynch M."/>
            <person name="Boore J.L."/>
        </authorList>
    </citation>
    <scope>NUCLEOTIDE SEQUENCE [LARGE SCALE GENOMIC DNA]</scope>
</reference>
<evidence type="ECO:0000259" key="3">
    <source>
        <dbReference type="PROSITE" id="PS50053"/>
    </source>
</evidence>
<feature type="transmembrane region" description="Helical" evidence="2">
    <location>
        <begin position="288"/>
        <end position="313"/>
    </location>
</feature>
<dbReference type="KEGG" id="dpx:DAPPUDRAFT_308644"/>
<dbReference type="GO" id="GO:0036503">
    <property type="term" value="P:ERAD pathway"/>
    <property type="evidence" value="ECO:0000318"/>
    <property type="project" value="GO_Central"/>
</dbReference>
<feature type="domain" description="Ubiquitin-like" evidence="3">
    <location>
        <begin position="142"/>
        <end position="218"/>
    </location>
</feature>
<protein>
    <recommendedName>
        <fullName evidence="3">Ubiquitin-like domain-containing protein</fullName>
    </recommendedName>
</protein>
<dbReference type="STRING" id="6669.E9H8M8"/>
<proteinExistence type="predicted"/>
<name>E9H8M8_DAPPU</name>
<dbReference type="OMA" id="RRHFQME"/>
<dbReference type="PROSITE" id="PS50053">
    <property type="entry name" value="UBIQUITIN_2"/>
    <property type="match status" value="1"/>
</dbReference>
<dbReference type="Gene3D" id="3.10.20.90">
    <property type="entry name" value="Phosphatidylinositol 3-kinase Catalytic Subunit, Chain A, domain 1"/>
    <property type="match status" value="1"/>
</dbReference>
<keyword evidence="2" id="KW-0472">Membrane</keyword>